<evidence type="ECO:0000313" key="2">
    <source>
        <dbReference type="Proteomes" id="UP000693946"/>
    </source>
</evidence>
<name>A0AAV6SG31_SOLSE</name>
<comment type="caution">
    <text evidence="1">The sequence shown here is derived from an EMBL/GenBank/DDBJ whole genome shotgun (WGS) entry which is preliminary data.</text>
</comment>
<keyword evidence="2" id="KW-1185">Reference proteome</keyword>
<reference evidence="1 2" key="1">
    <citation type="journal article" date="2021" name="Sci. Rep.">
        <title>Chromosome anchoring in Senegalese sole (Solea senegalensis) reveals sex-associated markers and genome rearrangements in flatfish.</title>
        <authorList>
            <person name="Guerrero-Cozar I."/>
            <person name="Gomez-Garrido J."/>
            <person name="Berbel C."/>
            <person name="Martinez-Blanch J.F."/>
            <person name="Alioto T."/>
            <person name="Claros M.G."/>
            <person name="Gagnaire P.A."/>
            <person name="Manchado M."/>
        </authorList>
    </citation>
    <scope>NUCLEOTIDE SEQUENCE [LARGE SCALE GENOMIC DNA]</scope>
    <source>
        <strain evidence="1">Sse05_10M</strain>
    </source>
</reference>
<proteinExistence type="predicted"/>
<dbReference type="EMBL" id="JAGKHQ010000005">
    <property type="protein sequence ID" value="KAG7515893.1"/>
    <property type="molecule type" value="Genomic_DNA"/>
</dbReference>
<evidence type="ECO:0000313" key="1">
    <source>
        <dbReference type="EMBL" id="KAG7515893.1"/>
    </source>
</evidence>
<gene>
    <name evidence="1" type="ORF">JOB18_017929</name>
</gene>
<organism evidence="1 2">
    <name type="scientific">Solea senegalensis</name>
    <name type="common">Senegalese sole</name>
    <dbReference type="NCBI Taxonomy" id="28829"/>
    <lineage>
        <taxon>Eukaryota</taxon>
        <taxon>Metazoa</taxon>
        <taxon>Chordata</taxon>
        <taxon>Craniata</taxon>
        <taxon>Vertebrata</taxon>
        <taxon>Euteleostomi</taxon>
        <taxon>Actinopterygii</taxon>
        <taxon>Neopterygii</taxon>
        <taxon>Teleostei</taxon>
        <taxon>Neoteleostei</taxon>
        <taxon>Acanthomorphata</taxon>
        <taxon>Carangaria</taxon>
        <taxon>Pleuronectiformes</taxon>
        <taxon>Pleuronectoidei</taxon>
        <taxon>Soleidae</taxon>
        <taxon>Solea</taxon>
    </lineage>
</organism>
<dbReference type="Proteomes" id="UP000693946">
    <property type="component" value="Linkage Group LG13"/>
</dbReference>
<sequence length="115" mass="12601">MKQHENTGCSTGVCRRLGVEDHKNGELRAHRSGFTLQERGLTKLMAYLAICAIYGEKDAGVHLYWVNLGILSSVGLGTGLHTFLLQQEPYIASVMQFGSSPNHPIHTKSSVHLSP</sequence>
<dbReference type="AlphaFoldDB" id="A0AAV6SG31"/>
<accession>A0AAV6SG31</accession>
<protein>
    <submittedName>
        <fullName evidence="1">Vacuole membrane protein 1</fullName>
    </submittedName>
</protein>